<comment type="caution">
    <text evidence="3">The sequence shown here is derived from an EMBL/GenBank/DDBJ whole genome shotgun (WGS) entry which is preliminary data.</text>
</comment>
<dbReference type="InterPro" id="IPR011043">
    <property type="entry name" value="Gal_Oxase/kelch_b-propeller"/>
</dbReference>
<evidence type="ECO:0000313" key="3">
    <source>
        <dbReference type="EMBL" id="MFC1853893.1"/>
    </source>
</evidence>
<dbReference type="SMART" id="SM00612">
    <property type="entry name" value="Kelch"/>
    <property type="match status" value="6"/>
</dbReference>
<dbReference type="EMBL" id="JBHPBY010000637">
    <property type="protein sequence ID" value="MFC1853893.1"/>
    <property type="molecule type" value="Genomic_DNA"/>
</dbReference>
<evidence type="ECO:0000256" key="2">
    <source>
        <dbReference type="ARBA" id="ARBA00022737"/>
    </source>
</evidence>
<organism evidence="3 4">
    <name type="scientific">candidate division CSSED10-310 bacterium</name>
    <dbReference type="NCBI Taxonomy" id="2855610"/>
    <lineage>
        <taxon>Bacteria</taxon>
        <taxon>Bacteria division CSSED10-310</taxon>
    </lineage>
</organism>
<dbReference type="InterPro" id="IPR015915">
    <property type="entry name" value="Kelch-typ_b-propeller"/>
</dbReference>
<evidence type="ECO:0000313" key="4">
    <source>
        <dbReference type="Proteomes" id="UP001594351"/>
    </source>
</evidence>
<dbReference type="PANTHER" id="PTHR24412">
    <property type="entry name" value="KELCH PROTEIN"/>
    <property type="match status" value="1"/>
</dbReference>
<dbReference type="InterPro" id="IPR006652">
    <property type="entry name" value="Kelch_1"/>
</dbReference>
<name>A0ABV6Z616_UNCC1</name>
<dbReference type="Pfam" id="PF13418">
    <property type="entry name" value="Beta-prop_TYW4"/>
    <property type="match status" value="1"/>
</dbReference>
<dbReference type="Proteomes" id="UP001594351">
    <property type="component" value="Unassembled WGS sequence"/>
</dbReference>
<dbReference type="Gene3D" id="2.130.10.80">
    <property type="entry name" value="Galactose oxidase/kelch, beta-propeller"/>
    <property type="match status" value="1"/>
</dbReference>
<sequence>RNHTATLLPDGKVLVVGGMTGEEVYPYGTAYDNVDVFDPTGNGGNGSWSAGPAIPGARYYHTATLMPDGQVLVIGGIGDPYPQYSSCYLYNSSSPGWTEKASMSTHRYEHCAVLMSNGEVLVVKGDQTSCERYNYQGDTWTPCATYLIDGSTNKMTAVMRSRNSKNVLVVGEHGFQQSTRNAYQYDHFGDSWSEYVDYLVEGRYDCTATVLDNGDVLITGGLNAYGTTLSSTEILRRLQVGSQKNSRIYSINQKHCSSLLPDGTVLITGGTAGNPKIYSGGSWSDTVPVPTPLVGNRENATTTLLPNGKVLIAGGEVSSTVQNTAILYDYTAGGSWSGTGDLVVGRKDHTATLLPTGQVLVAGGTDGAVPLGQVELYDPDDGVFTQIPSLQVARTNHTATLLYSGKVLVAGGYNGGELFSSELYDPESNTWEYTYSALCIARQLHSAALLKNGKVLVAGGYGRDPLRTTILSSAELYDPTTDRWQETETMATNRQDHLATVFMTGDVLLSGGYNGAVMTECALYDWVSELWVESPVVTLDYARRYHTADLLTDGYILIAGGADVDWDEISKIYNHYGWRPVINSAPTTITYGTPFSITGDGFRGLSEASSGKTQNSAANHPTVILQSIEHDTFYQLEYDEPTSFWGDPITLNFSDLPNNIYPGWYQLTLIAHGNPSISQVVLVECSVGITTQPQSIPRDEGQTAPFFVETQGALYFQWQKKAVGDIFRDIPDAEAAEYETPPIIVGDHKAQFRCRVWNKCAEQISEAATLTVNDTTPPTITVVSPNGGESWAYSESDSNRQAHLIVWSWTDNFELGRTSLTYTTDGSTWSYIAIPISGYAFGYSGPGPGLLHHHNPELWDHHGCQCDRQSDPHCYGRFEPGSDRTRCHPDHVE</sequence>
<proteinExistence type="predicted"/>
<dbReference type="Gene3D" id="2.120.10.80">
    <property type="entry name" value="Kelch-type beta propeller"/>
    <property type="match status" value="3"/>
</dbReference>
<dbReference type="PANTHER" id="PTHR24412:SF489">
    <property type="entry name" value="RING FINGER DOMAIN AND KELCH REPEAT-CONTAINING PROTEIN DDB_G0271372"/>
    <property type="match status" value="1"/>
</dbReference>
<dbReference type="SUPFAM" id="SSF117281">
    <property type="entry name" value="Kelch motif"/>
    <property type="match status" value="1"/>
</dbReference>
<protein>
    <submittedName>
        <fullName evidence="3">Kelch repeat-containing protein</fullName>
    </submittedName>
</protein>
<dbReference type="SUPFAM" id="SSF50965">
    <property type="entry name" value="Galactose oxidase, central domain"/>
    <property type="match status" value="1"/>
</dbReference>
<keyword evidence="1" id="KW-0880">Kelch repeat</keyword>
<dbReference type="InterPro" id="IPR037293">
    <property type="entry name" value="Gal_Oxidase_central_sf"/>
</dbReference>
<gene>
    <name evidence="3" type="ORF">ACFL27_27225</name>
</gene>
<reference evidence="3 4" key="1">
    <citation type="submission" date="2024-09" db="EMBL/GenBank/DDBJ databases">
        <title>Laminarin stimulates single cell rates of sulfate reduction while oxygen inhibits transcriptomic activity in coastal marine sediment.</title>
        <authorList>
            <person name="Lindsay M."/>
            <person name="Orcutt B."/>
            <person name="Emerson D."/>
            <person name="Stepanauskas R."/>
            <person name="D'Angelo T."/>
        </authorList>
    </citation>
    <scope>NUCLEOTIDE SEQUENCE [LARGE SCALE GENOMIC DNA]</scope>
    <source>
        <strain evidence="3">SAG AM-311-K15</strain>
    </source>
</reference>
<dbReference type="Pfam" id="PF24681">
    <property type="entry name" value="Kelch_KLHDC2_KLHL20_DRC7"/>
    <property type="match status" value="1"/>
</dbReference>
<evidence type="ECO:0000256" key="1">
    <source>
        <dbReference type="ARBA" id="ARBA00022441"/>
    </source>
</evidence>
<keyword evidence="4" id="KW-1185">Reference proteome</keyword>
<accession>A0ABV6Z616</accession>
<feature type="non-terminal residue" evidence="3">
    <location>
        <position position="1"/>
    </location>
</feature>
<keyword evidence="2" id="KW-0677">Repeat</keyword>